<evidence type="ECO:0000313" key="3">
    <source>
        <dbReference type="Proteomes" id="UP001522905"/>
    </source>
</evidence>
<gene>
    <name evidence="2" type="ORF">LNP07_02960</name>
</gene>
<keyword evidence="1" id="KW-0812">Transmembrane</keyword>
<feature type="transmembrane region" description="Helical" evidence="1">
    <location>
        <begin position="54"/>
        <end position="84"/>
    </location>
</feature>
<reference evidence="2 3" key="1">
    <citation type="submission" date="2021-11" db="EMBL/GenBank/DDBJ databases">
        <title>Comparative genomics of bee honey and flower isolates.</title>
        <authorList>
            <person name="Bechtner J.D."/>
            <person name="Gallus M.K."/>
            <person name="Ehrmann M."/>
        </authorList>
    </citation>
    <scope>NUCLEOTIDE SEQUENCE [LARGE SCALE GENOMIC DNA]</scope>
    <source>
        <strain evidence="2 3">M161</strain>
    </source>
</reference>
<proteinExistence type="predicted"/>
<name>A0ABT0I0W6_9LACO</name>
<feature type="transmembrane region" description="Helical" evidence="1">
    <location>
        <begin position="238"/>
        <end position="266"/>
    </location>
</feature>
<feature type="transmembrane region" description="Helical" evidence="1">
    <location>
        <begin position="315"/>
        <end position="337"/>
    </location>
</feature>
<keyword evidence="1" id="KW-0472">Membrane</keyword>
<feature type="transmembrane region" description="Helical" evidence="1">
    <location>
        <begin position="273"/>
        <end position="295"/>
    </location>
</feature>
<accession>A0ABT0I0W6</accession>
<dbReference type="EMBL" id="JAJIAO010000002">
    <property type="protein sequence ID" value="MCK8624468.1"/>
    <property type="molecule type" value="Genomic_DNA"/>
</dbReference>
<evidence type="ECO:0000256" key="1">
    <source>
        <dbReference type="SAM" id="Phobius"/>
    </source>
</evidence>
<organism evidence="2 3">
    <name type="scientific">Apilactobacillus xinyiensis</name>
    <dbReference type="NCBI Taxonomy" id="2841032"/>
    <lineage>
        <taxon>Bacteria</taxon>
        <taxon>Bacillati</taxon>
        <taxon>Bacillota</taxon>
        <taxon>Bacilli</taxon>
        <taxon>Lactobacillales</taxon>
        <taxon>Lactobacillaceae</taxon>
        <taxon>Apilactobacillus</taxon>
    </lineage>
</organism>
<feature type="transmembrane region" description="Helical" evidence="1">
    <location>
        <begin position="150"/>
        <end position="183"/>
    </location>
</feature>
<sequence>MNRATIVGVDTIFHMNRFYDTAMQIKTGHFNYFISQFGFEHSGRMVNSLYGPGLAYFMGIIVLLAGSWFHFQIITSIMVMFVAGSSMYYLCRKNDISIVLATFVGLLFMLCPPVMEWVNGNQFTGLGAAVTPLILLQGTMMLKKLDINVFSLSFVMALVLQIHVMTSLISALALIPFFVMAFVKNSNRLLIVKKLGLSILITLILTANVWSVMLEAFTSNHLLPVFPREHLSTGTVGFSFLHASVVQFIPLTFLVIIIFSLIIFIWKFNSINLILKISGIVGFLFLLLSTHLFPWDYLQKLVPSLAFNIQTPKRFVTVAYILILLLFGKLISSNLILSNHILKISFMALLLILTNYAQILNNQYKQIDAWHSDKVIVTNSNVYFKKHFSPHEIRNAFVEPKMNKVFDIMDKGTPDYLPVTEKYNAEKYYNLHPYRLYNLEFINHNHKFKYLIDYNGRLNVTWNAKHRSLITVPVVKYKHTLVTLNGIHVKDVKTSSIGAIIVKSKKGKNTLTIEYNAKKYVYVLMLIALIAWIIFLSTWIMIAFNQSKQKRE</sequence>
<feature type="transmembrane region" description="Helical" evidence="1">
    <location>
        <begin position="195"/>
        <end position="218"/>
    </location>
</feature>
<keyword evidence="3" id="KW-1185">Reference proteome</keyword>
<dbReference type="RefSeq" id="WP_220728406.1">
    <property type="nucleotide sequence ID" value="NZ_BPLL01000011.1"/>
</dbReference>
<evidence type="ECO:0008006" key="4">
    <source>
        <dbReference type="Google" id="ProtNLM"/>
    </source>
</evidence>
<protein>
    <recommendedName>
        <fullName evidence="4">Cell division protein</fullName>
    </recommendedName>
</protein>
<feature type="transmembrane region" description="Helical" evidence="1">
    <location>
        <begin position="96"/>
        <end position="115"/>
    </location>
</feature>
<keyword evidence="1" id="KW-1133">Transmembrane helix</keyword>
<dbReference type="Proteomes" id="UP001522905">
    <property type="component" value="Unassembled WGS sequence"/>
</dbReference>
<feature type="transmembrane region" description="Helical" evidence="1">
    <location>
        <begin position="520"/>
        <end position="544"/>
    </location>
</feature>
<comment type="caution">
    <text evidence="2">The sequence shown here is derived from an EMBL/GenBank/DDBJ whole genome shotgun (WGS) entry which is preliminary data.</text>
</comment>
<evidence type="ECO:0000313" key="2">
    <source>
        <dbReference type="EMBL" id="MCK8624468.1"/>
    </source>
</evidence>